<dbReference type="PROSITE" id="PS50103">
    <property type="entry name" value="ZF_C3H1"/>
    <property type="match status" value="2"/>
</dbReference>
<evidence type="ECO:0000313" key="8">
    <source>
        <dbReference type="EMBL" id="KAJ8922159.1"/>
    </source>
</evidence>
<keyword evidence="3 6" id="KW-0863">Zinc-finger</keyword>
<feature type="zinc finger region" description="C3H1-type" evidence="6">
    <location>
        <begin position="367"/>
        <end position="393"/>
    </location>
</feature>
<dbReference type="InterPro" id="IPR000571">
    <property type="entry name" value="Znf_CCCH"/>
</dbReference>
<keyword evidence="4 6" id="KW-0862">Zinc</keyword>
<keyword evidence="1 6" id="KW-0479">Metal-binding</keyword>
<dbReference type="PANTHER" id="PTHR46156:SF1">
    <property type="entry name" value="ZINC FINGER CCCH DOMAIN-CONTAINING PROTEIN 3"/>
    <property type="match status" value="1"/>
</dbReference>
<organism evidence="8 9">
    <name type="scientific">Exocentrus adspersus</name>
    <dbReference type="NCBI Taxonomy" id="1586481"/>
    <lineage>
        <taxon>Eukaryota</taxon>
        <taxon>Metazoa</taxon>
        <taxon>Ecdysozoa</taxon>
        <taxon>Arthropoda</taxon>
        <taxon>Hexapoda</taxon>
        <taxon>Insecta</taxon>
        <taxon>Pterygota</taxon>
        <taxon>Neoptera</taxon>
        <taxon>Endopterygota</taxon>
        <taxon>Coleoptera</taxon>
        <taxon>Polyphaga</taxon>
        <taxon>Cucujiformia</taxon>
        <taxon>Chrysomeloidea</taxon>
        <taxon>Cerambycidae</taxon>
        <taxon>Lamiinae</taxon>
        <taxon>Acanthocinini</taxon>
        <taxon>Exocentrus</taxon>
    </lineage>
</organism>
<evidence type="ECO:0000256" key="2">
    <source>
        <dbReference type="ARBA" id="ARBA00022737"/>
    </source>
</evidence>
<feature type="domain" description="C3H1-type" evidence="7">
    <location>
        <begin position="367"/>
        <end position="393"/>
    </location>
</feature>
<feature type="zinc finger region" description="C3H1-type" evidence="6">
    <location>
        <begin position="394"/>
        <end position="421"/>
    </location>
</feature>
<gene>
    <name evidence="8" type="ORF">NQ315_004094</name>
</gene>
<evidence type="ECO:0000313" key="9">
    <source>
        <dbReference type="Proteomes" id="UP001159042"/>
    </source>
</evidence>
<dbReference type="AlphaFoldDB" id="A0AAV8W6T3"/>
<feature type="domain" description="C3H1-type" evidence="7">
    <location>
        <begin position="394"/>
        <end position="421"/>
    </location>
</feature>
<dbReference type="EMBL" id="JANEYG010000007">
    <property type="protein sequence ID" value="KAJ8922159.1"/>
    <property type="molecule type" value="Genomic_DNA"/>
</dbReference>
<protein>
    <recommendedName>
        <fullName evidence="5">Zinc finger CCCH domain-containing protein 3</fullName>
    </recommendedName>
</protein>
<dbReference type="SMART" id="SM00356">
    <property type="entry name" value="ZnF_C3H1"/>
    <property type="match status" value="4"/>
</dbReference>
<evidence type="ECO:0000259" key="7">
    <source>
        <dbReference type="PROSITE" id="PS50103"/>
    </source>
</evidence>
<evidence type="ECO:0000256" key="6">
    <source>
        <dbReference type="PROSITE-ProRule" id="PRU00723"/>
    </source>
</evidence>
<dbReference type="Proteomes" id="UP001159042">
    <property type="component" value="Unassembled WGS sequence"/>
</dbReference>
<dbReference type="GO" id="GO:0008270">
    <property type="term" value="F:zinc ion binding"/>
    <property type="evidence" value="ECO:0007669"/>
    <property type="project" value="UniProtKB-KW"/>
</dbReference>
<keyword evidence="9" id="KW-1185">Reference proteome</keyword>
<dbReference type="Pfam" id="PF00642">
    <property type="entry name" value="zf-CCCH"/>
    <property type="match status" value="1"/>
</dbReference>
<dbReference type="Gene3D" id="4.10.1000.10">
    <property type="entry name" value="Zinc finger, CCCH-type"/>
    <property type="match status" value="2"/>
</dbReference>
<keyword evidence="2" id="KW-0677">Repeat</keyword>
<reference evidence="8 9" key="1">
    <citation type="journal article" date="2023" name="Insect Mol. Biol.">
        <title>Genome sequencing provides insights into the evolution of gene families encoding plant cell wall-degrading enzymes in longhorned beetles.</title>
        <authorList>
            <person name="Shin N.R."/>
            <person name="Okamura Y."/>
            <person name="Kirsch R."/>
            <person name="Pauchet Y."/>
        </authorList>
    </citation>
    <scope>NUCLEOTIDE SEQUENCE [LARGE SCALE GENOMIC DNA]</scope>
    <source>
        <strain evidence="8">EAD_L_NR</strain>
    </source>
</reference>
<evidence type="ECO:0000256" key="4">
    <source>
        <dbReference type="ARBA" id="ARBA00022833"/>
    </source>
</evidence>
<comment type="caution">
    <text evidence="8">The sequence shown here is derived from an EMBL/GenBank/DDBJ whole genome shotgun (WGS) entry which is preliminary data.</text>
</comment>
<accession>A0AAV8W6T3</accession>
<dbReference type="FunFam" id="4.10.1000.10:FF:000008">
    <property type="entry name" value="zinc finger CCCH domain-containing protein 3"/>
    <property type="match status" value="1"/>
</dbReference>
<sequence length="548" mass="62042">MSYNSEIYGHVSQQQLFATRVTLDAKKNPANRFVYFKQNFNLHTSVMPDPVKVLINPNFKQKVFVNPNFNANVNNGVLSNPVPKIHVNPNAHSIKHRNDTRESATGNTIHVNPNILRNVPVSANHITAKASVSESNSKGCDYKEVNRTIISTRTKLVRSSGIRKRRSSIKSQFKLIKSSVLEKSVGAEKTIGSKYKIVKAGSTYAQQDHGTNKFKVDHRHKTLGSTVKNKKYVYVNRFLSISDMARNGLLKQNKNRKLLEYSGVFKKSPINSKKTTNLYKKINNTRKSQGSFICKSKYKLTNKNQKAETSSVTVSPSKISRKFGKCKGKENGKCSRKHDPEQIALCTKFLQGACVDDNCLLSHNVSPEKMPTCKFYLEGSCSRESCPYLHVRINPKADVCKDFLEGFCKKAAQCDKRHQFLCPDYEKNGSCQKQRCPYPHGRMVRKYSVFNKNKFAKKSSKSSTTKVEIKNDVIKNHSDDLKLENLQGVDILETNPKSRYYTAQNNLESGEKTCNNNQDDVDNCEQERGIKSRPKLGKLPSFIAFEDI</sequence>
<name>A0AAV8W6T3_9CUCU</name>
<dbReference type="PANTHER" id="PTHR46156">
    <property type="entry name" value="CCCH ZINGC FINGER"/>
    <property type="match status" value="1"/>
</dbReference>
<evidence type="ECO:0000256" key="5">
    <source>
        <dbReference type="ARBA" id="ARBA00071600"/>
    </source>
</evidence>
<evidence type="ECO:0000256" key="1">
    <source>
        <dbReference type="ARBA" id="ARBA00022723"/>
    </source>
</evidence>
<evidence type="ECO:0000256" key="3">
    <source>
        <dbReference type="ARBA" id="ARBA00022771"/>
    </source>
</evidence>
<dbReference type="GO" id="GO:0005634">
    <property type="term" value="C:nucleus"/>
    <property type="evidence" value="ECO:0007669"/>
    <property type="project" value="TreeGrafter"/>
</dbReference>
<proteinExistence type="predicted"/>